<organism evidence="2 3">
    <name type="scientific">Kipferlia bialata</name>
    <dbReference type="NCBI Taxonomy" id="797122"/>
    <lineage>
        <taxon>Eukaryota</taxon>
        <taxon>Metamonada</taxon>
        <taxon>Carpediemonas-like organisms</taxon>
        <taxon>Kipferlia</taxon>
    </lineage>
</organism>
<dbReference type="EMBL" id="BDIP01011270">
    <property type="protein sequence ID" value="GIQ93038.1"/>
    <property type="molecule type" value="Genomic_DNA"/>
</dbReference>
<dbReference type="AlphaFoldDB" id="A0A9K3DFA4"/>
<sequence length="65" mass="7091">VSLVYTPYTAIIGDQIPADLLRVLRIHLASESDLSDTDMIEGVVKGYPASLENELKVCQTLSKSI</sequence>
<feature type="non-terminal residue" evidence="2">
    <location>
        <position position="1"/>
    </location>
</feature>
<dbReference type="SUPFAM" id="SSF81822">
    <property type="entry name" value="RuBisCo LSMT C-terminal, substrate-binding domain"/>
    <property type="match status" value="1"/>
</dbReference>
<keyword evidence="3" id="KW-1185">Reference proteome</keyword>
<gene>
    <name evidence="2" type="ORF">KIPB_017206</name>
</gene>
<evidence type="ECO:0000313" key="2">
    <source>
        <dbReference type="EMBL" id="GIQ93038.1"/>
    </source>
</evidence>
<accession>A0A9K3DFA4</accession>
<proteinExistence type="predicted"/>
<feature type="non-terminal residue" evidence="2">
    <location>
        <position position="65"/>
    </location>
</feature>
<evidence type="ECO:0000313" key="3">
    <source>
        <dbReference type="Proteomes" id="UP000265618"/>
    </source>
</evidence>
<dbReference type="InterPro" id="IPR015353">
    <property type="entry name" value="Rubisco_LSMT_subst-bd"/>
</dbReference>
<evidence type="ECO:0000259" key="1">
    <source>
        <dbReference type="Pfam" id="PF09273"/>
    </source>
</evidence>
<protein>
    <recommendedName>
        <fullName evidence="1">Rubisco LSMT substrate-binding domain-containing protein</fullName>
    </recommendedName>
</protein>
<name>A0A9K3DFA4_9EUKA</name>
<dbReference type="InterPro" id="IPR036464">
    <property type="entry name" value="Rubisco_LSMT_subst-bd_sf"/>
</dbReference>
<dbReference type="Gene3D" id="3.90.1420.10">
    <property type="entry name" value="Rubisco LSMT, substrate-binding domain"/>
    <property type="match status" value="1"/>
</dbReference>
<dbReference type="Proteomes" id="UP000265618">
    <property type="component" value="Unassembled WGS sequence"/>
</dbReference>
<feature type="domain" description="Rubisco LSMT substrate-binding" evidence="1">
    <location>
        <begin position="13"/>
        <end position="64"/>
    </location>
</feature>
<dbReference type="Pfam" id="PF09273">
    <property type="entry name" value="Rubis-subs-bind"/>
    <property type="match status" value="1"/>
</dbReference>
<reference evidence="2 3" key="1">
    <citation type="journal article" date="2018" name="PLoS ONE">
        <title>The draft genome of Kipferlia bialata reveals reductive genome evolution in fornicate parasites.</title>
        <authorList>
            <person name="Tanifuji G."/>
            <person name="Takabayashi S."/>
            <person name="Kume K."/>
            <person name="Takagi M."/>
            <person name="Nakayama T."/>
            <person name="Kamikawa R."/>
            <person name="Inagaki Y."/>
            <person name="Hashimoto T."/>
        </authorList>
    </citation>
    <scope>NUCLEOTIDE SEQUENCE [LARGE SCALE GENOMIC DNA]</scope>
    <source>
        <strain evidence="2">NY0173</strain>
    </source>
</reference>
<comment type="caution">
    <text evidence="2">The sequence shown here is derived from an EMBL/GenBank/DDBJ whole genome shotgun (WGS) entry which is preliminary data.</text>
</comment>